<dbReference type="Gene3D" id="2.40.70.10">
    <property type="entry name" value="Acid Proteases"/>
    <property type="match status" value="1"/>
</dbReference>
<evidence type="ECO:0000313" key="2">
    <source>
        <dbReference type="RefSeq" id="XP_027337164.1"/>
    </source>
</evidence>
<accession>A0A8B8K132</accession>
<dbReference type="GeneID" id="113850834"/>
<dbReference type="PANTHER" id="PTHR15503">
    <property type="entry name" value="LDOC1 RELATED"/>
    <property type="match status" value="1"/>
</dbReference>
<keyword evidence="1" id="KW-1185">Reference proteome</keyword>
<organism evidence="1 2">
    <name type="scientific">Abrus precatorius</name>
    <name type="common">Indian licorice</name>
    <name type="synonym">Glycine abrus</name>
    <dbReference type="NCBI Taxonomy" id="3816"/>
    <lineage>
        <taxon>Eukaryota</taxon>
        <taxon>Viridiplantae</taxon>
        <taxon>Streptophyta</taxon>
        <taxon>Embryophyta</taxon>
        <taxon>Tracheophyta</taxon>
        <taxon>Spermatophyta</taxon>
        <taxon>Magnoliopsida</taxon>
        <taxon>eudicotyledons</taxon>
        <taxon>Gunneridae</taxon>
        <taxon>Pentapetalae</taxon>
        <taxon>rosids</taxon>
        <taxon>fabids</taxon>
        <taxon>Fabales</taxon>
        <taxon>Fabaceae</taxon>
        <taxon>Papilionoideae</taxon>
        <taxon>50 kb inversion clade</taxon>
        <taxon>NPAAA clade</taxon>
        <taxon>indigoferoid/millettioid clade</taxon>
        <taxon>Abreae</taxon>
        <taxon>Abrus</taxon>
    </lineage>
</organism>
<dbReference type="InterPro" id="IPR043502">
    <property type="entry name" value="DNA/RNA_pol_sf"/>
</dbReference>
<dbReference type="OrthoDB" id="1436782at2759"/>
<dbReference type="Pfam" id="PF08284">
    <property type="entry name" value="RVP_2"/>
    <property type="match status" value="1"/>
</dbReference>
<sequence>MVHGREFEVNLICLPLSQLDVILGMDWLATNHMLLDCRDKTLMFGAAMSKVLRMLSHGVWENTVNAKAFMVMFSMEAKSVVKPEYIPVVRDYLEVSLENVSELLPEKEIEFVIDLILGASSISVAPYKMSTVELAEVKKQVEDLLQKQFVRPSVSPWERQCS</sequence>
<dbReference type="InterPro" id="IPR032567">
    <property type="entry name" value="RTL1-rel"/>
</dbReference>
<dbReference type="RefSeq" id="XP_027337164.1">
    <property type="nucleotide sequence ID" value="XM_027481363.1"/>
</dbReference>
<dbReference type="KEGG" id="aprc:113850834"/>
<dbReference type="AlphaFoldDB" id="A0A8B8K132"/>
<proteinExistence type="predicted"/>
<dbReference type="InterPro" id="IPR021109">
    <property type="entry name" value="Peptidase_aspartic_dom_sf"/>
</dbReference>
<evidence type="ECO:0000313" key="1">
    <source>
        <dbReference type="Proteomes" id="UP000694853"/>
    </source>
</evidence>
<dbReference type="SUPFAM" id="SSF56672">
    <property type="entry name" value="DNA/RNA polymerases"/>
    <property type="match status" value="1"/>
</dbReference>
<reference evidence="1" key="1">
    <citation type="journal article" date="2019" name="Toxins">
        <title>Detection of Abrin-Like and Prepropulchellin-Like Toxin Genes and Transcripts Using Whole Genome Sequencing and Full-Length Transcript Sequencing of Abrus precatorius.</title>
        <authorList>
            <person name="Hovde B.T."/>
            <person name="Daligault H.E."/>
            <person name="Hanschen E.R."/>
            <person name="Kunde Y.A."/>
            <person name="Johnson M.B."/>
            <person name="Starkenburg S.R."/>
            <person name="Johnson S.L."/>
        </authorList>
    </citation>
    <scope>NUCLEOTIDE SEQUENCE [LARGE SCALE GENOMIC DNA]</scope>
</reference>
<name>A0A8B8K132_ABRPR</name>
<protein>
    <submittedName>
        <fullName evidence="2">Uncharacterized protein LOC113850834</fullName>
    </submittedName>
</protein>
<dbReference type="Gene3D" id="3.10.10.10">
    <property type="entry name" value="HIV Type 1 Reverse Transcriptase, subunit A, domain 1"/>
    <property type="match status" value="1"/>
</dbReference>
<reference evidence="2" key="2">
    <citation type="submission" date="2025-08" db="UniProtKB">
        <authorList>
            <consortium name="RefSeq"/>
        </authorList>
    </citation>
    <scope>IDENTIFICATION</scope>
    <source>
        <tissue evidence="2">Young leaves</tissue>
    </source>
</reference>
<gene>
    <name evidence="2" type="primary">LOC113850834</name>
</gene>
<dbReference type="PANTHER" id="PTHR15503:SF45">
    <property type="entry name" value="RNA-DIRECTED DNA POLYMERASE HOMOLOG"/>
    <property type="match status" value="1"/>
</dbReference>
<dbReference type="Proteomes" id="UP000694853">
    <property type="component" value="Unplaced"/>
</dbReference>